<proteinExistence type="inferred from homology"/>
<dbReference type="PANTHER" id="PTHR11088">
    <property type="entry name" value="TRNA DIMETHYLALLYLTRANSFERASE"/>
    <property type="match status" value="1"/>
</dbReference>
<dbReference type="InterPro" id="IPR027417">
    <property type="entry name" value="P-loop_NTPase"/>
</dbReference>
<dbReference type="Gene3D" id="3.30.160.60">
    <property type="entry name" value="Classic Zinc Finger"/>
    <property type="match status" value="1"/>
</dbReference>
<comment type="similarity">
    <text evidence="1">Belongs to the IPP transferase family.</text>
</comment>
<evidence type="ECO:0000256" key="1">
    <source>
        <dbReference type="ARBA" id="ARBA00005842"/>
    </source>
</evidence>
<dbReference type="PANTHER" id="PTHR11088:SF89">
    <property type="entry name" value="TRNA DIMETHYLALLYLTRANSFERASE"/>
    <property type="match status" value="1"/>
</dbReference>
<sequence length="455" mass="50674">MTSPDPLIVIVGPTGVGKSRASISLAKRLGRCEIISADSMQVYRDFDIGSAKVTISEMDSIPHHLISIVDVDYSEFDVVEFVKRAQQAIRDIHARGNRVIVDRGGLSSFVESSDESLSGRVSIHNQLGFDGSLELSSSANSTADNMEHDISNNIALDVNADSNDASNCNCHADHVAVNAGNKPLVDENPESLYARLSIVAPELAERLHVHDHRRVRRALQLFDRGHVSVPGNAGLQYPAILIWLDAQRDVIDTRIDIRVKEMVSQGILAQNRAIFRRLKPSPRQFEIGVAQAIGFKEFRRLYHDDNSSDEDACAKLLDEALSCLRAATCRYAHGQSRAIAKWFTSIPELPLFRIDTSDSASWESRVMEPIIAICARSLDGEKVESEEFSSLSSNLPPICSNRHQKPWRKFTCTICADRVVNGPNEWDAHLASRSHRRCMAKVKKAKYRRENDPPE</sequence>
<evidence type="ECO:0000313" key="5">
    <source>
        <dbReference type="EMBL" id="CRZ05156.1"/>
    </source>
</evidence>
<dbReference type="GO" id="GO:0052381">
    <property type="term" value="F:tRNA dimethylallyltransferase activity"/>
    <property type="evidence" value="ECO:0007669"/>
    <property type="project" value="InterPro"/>
</dbReference>
<keyword evidence="2" id="KW-0808">Transferase</keyword>
<reference evidence="5" key="1">
    <citation type="submission" date="2015-04" db="EMBL/GenBank/DDBJ databases">
        <title>The genome sequence of the plant pathogenic Rhizarian Plasmodiophora brassicae reveals insights in its biotrophic life cycle and the origin of chitin synthesis.</title>
        <authorList>
            <person name="Schwelm A."/>
            <person name="Fogelqvist J."/>
            <person name="Knaust A."/>
            <person name="Julke S."/>
            <person name="Lilja T."/>
            <person name="Dhandapani V."/>
            <person name="Bonilla-Rosso G."/>
            <person name="Karlsson M."/>
            <person name="Shevchenko A."/>
            <person name="Choi S.R."/>
            <person name="Kim H.G."/>
            <person name="Park J.Y."/>
            <person name="Lim Y.P."/>
            <person name="Ludwig-Muller J."/>
            <person name="Dixelius C."/>
        </authorList>
    </citation>
    <scope>NUCLEOTIDE SEQUENCE</scope>
    <source>
        <tissue evidence="5">Potato root galls</tissue>
    </source>
</reference>
<dbReference type="GO" id="GO:0005739">
    <property type="term" value="C:mitochondrion"/>
    <property type="evidence" value="ECO:0007669"/>
    <property type="project" value="TreeGrafter"/>
</dbReference>
<dbReference type="InterPro" id="IPR018022">
    <property type="entry name" value="IPT"/>
</dbReference>
<evidence type="ECO:0008006" key="6">
    <source>
        <dbReference type="Google" id="ProtNLM"/>
    </source>
</evidence>
<dbReference type="InterPro" id="IPR039657">
    <property type="entry name" value="Dimethylallyltransferase"/>
</dbReference>
<dbReference type="GO" id="GO:0005524">
    <property type="term" value="F:ATP binding"/>
    <property type="evidence" value="ECO:0007669"/>
    <property type="project" value="UniProtKB-KW"/>
</dbReference>
<evidence type="ECO:0000256" key="3">
    <source>
        <dbReference type="ARBA" id="ARBA00022741"/>
    </source>
</evidence>
<evidence type="ECO:0000256" key="2">
    <source>
        <dbReference type="ARBA" id="ARBA00022679"/>
    </source>
</evidence>
<keyword evidence="4" id="KW-0067">ATP-binding</keyword>
<dbReference type="EMBL" id="HACM01004714">
    <property type="protein sequence ID" value="CRZ05156.1"/>
    <property type="molecule type" value="Transcribed_RNA"/>
</dbReference>
<dbReference type="AlphaFoldDB" id="A0A0H5QUB0"/>
<evidence type="ECO:0000256" key="4">
    <source>
        <dbReference type="ARBA" id="ARBA00022840"/>
    </source>
</evidence>
<dbReference type="SUPFAM" id="SSF52540">
    <property type="entry name" value="P-loop containing nucleoside triphosphate hydrolases"/>
    <property type="match status" value="2"/>
</dbReference>
<dbReference type="GO" id="GO:0006400">
    <property type="term" value="P:tRNA modification"/>
    <property type="evidence" value="ECO:0007669"/>
    <property type="project" value="TreeGrafter"/>
</dbReference>
<organism evidence="5">
    <name type="scientific">Spongospora subterranea</name>
    <dbReference type="NCBI Taxonomy" id="70186"/>
    <lineage>
        <taxon>Eukaryota</taxon>
        <taxon>Sar</taxon>
        <taxon>Rhizaria</taxon>
        <taxon>Endomyxa</taxon>
        <taxon>Phytomyxea</taxon>
        <taxon>Plasmodiophorida</taxon>
        <taxon>Plasmodiophoridae</taxon>
        <taxon>Spongospora</taxon>
    </lineage>
</organism>
<dbReference type="Gene3D" id="1.10.20.140">
    <property type="match status" value="1"/>
</dbReference>
<keyword evidence="3" id="KW-0547">Nucleotide-binding</keyword>
<protein>
    <recommendedName>
        <fullName evidence="6">Zinc finger double-stranded RNA binding domain-containing protein</fullName>
    </recommendedName>
</protein>
<name>A0A0H5QUB0_9EUKA</name>
<dbReference type="Gene3D" id="3.40.50.300">
    <property type="entry name" value="P-loop containing nucleotide triphosphate hydrolases"/>
    <property type="match status" value="1"/>
</dbReference>
<dbReference type="HAMAP" id="MF_00185">
    <property type="entry name" value="IPP_trans"/>
    <property type="match status" value="1"/>
</dbReference>
<accession>A0A0H5QUB0</accession>
<dbReference type="Pfam" id="PF01715">
    <property type="entry name" value="IPPT"/>
    <property type="match status" value="2"/>
</dbReference>